<organism evidence="2 3">
    <name type="scientific">Frigidibacter mobilis</name>
    <dbReference type="NCBI Taxonomy" id="1335048"/>
    <lineage>
        <taxon>Bacteria</taxon>
        <taxon>Pseudomonadati</taxon>
        <taxon>Pseudomonadota</taxon>
        <taxon>Alphaproteobacteria</taxon>
        <taxon>Rhodobacterales</taxon>
        <taxon>Paracoccaceae</taxon>
        <taxon>Frigidibacter</taxon>
    </lineage>
</organism>
<keyword evidence="1" id="KW-0732">Signal</keyword>
<dbReference type="RefSeq" id="WP_066810026.1">
    <property type="nucleotide sequence ID" value="NZ_CP012661.1"/>
</dbReference>
<dbReference type="PATRIC" id="fig|1335048.3.peg.913"/>
<keyword evidence="2" id="KW-0449">Lipoprotein</keyword>
<evidence type="ECO:0000313" key="2">
    <source>
        <dbReference type="EMBL" id="AMY68139.1"/>
    </source>
</evidence>
<dbReference type="AlphaFoldDB" id="A0A165SHJ0"/>
<proteinExistence type="predicted"/>
<dbReference type="OrthoDB" id="7859745at2"/>
<dbReference type="EMBL" id="CP012661">
    <property type="protein sequence ID" value="AMY68139.1"/>
    <property type="molecule type" value="Genomic_DNA"/>
</dbReference>
<accession>A0A165SHJ0</accession>
<sequence length="97" mass="10316">MTALKLITILAVAGTLAACDAPKQNKTVDRAIDAKHLSQLKAGIWVDPEGCDHWIIDDGAEGYMSARRYPDGRPVCTGKAGTAGYATGPYQSRVDPI</sequence>
<feature type="signal peptide" evidence="1">
    <location>
        <begin position="1"/>
        <end position="17"/>
    </location>
</feature>
<gene>
    <name evidence="2" type="ORF">AKL17_0880</name>
</gene>
<evidence type="ECO:0000256" key="1">
    <source>
        <dbReference type="SAM" id="SignalP"/>
    </source>
</evidence>
<feature type="chain" id="PRO_5007866475" evidence="1">
    <location>
        <begin position="18"/>
        <end position="97"/>
    </location>
</feature>
<name>A0A165SHJ0_9RHOB</name>
<dbReference type="KEGG" id="daa:AKL17_0880"/>
<dbReference type="Proteomes" id="UP000076128">
    <property type="component" value="Chromosome"/>
</dbReference>
<dbReference type="PROSITE" id="PS51257">
    <property type="entry name" value="PROKAR_LIPOPROTEIN"/>
    <property type="match status" value="1"/>
</dbReference>
<protein>
    <submittedName>
        <fullName evidence="2">Lipoprotein</fullName>
    </submittedName>
</protein>
<evidence type="ECO:0000313" key="3">
    <source>
        <dbReference type="Proteomes" id="UP000076128"/>
    </source>
</evidence>
<reference evidence="2 3" key="1">
    <citation type="submission" date="2015-09" db="EMBL/GenBank/DDBJ databases">
        <title>Complete genome sequence of Defluviimonas alba cai42t isolated from an oilfield in Xinjiang.</title>
        <authorList>
            <person name="Geng S."/>
            <person name="Pan X."/>
            <person name="Wu X."/>
        </authorList>
    </citation>
    <scope>NUCLEOTIDE SEQUENCE [LARGE SCALE GENOMIC DNA]</scope>
    <source>
        <strain evidence="3">cai42</strain>
    </source>
</reference>
<dbReference type="STRING" id="1335048.AKL17_0880"/>
<keyword evidence="3" id="KW-1185">Reference proteome</keyword>